<dbReference type="GO" id="GO:0016853">
    <property type="term" value="F:isomerase activity"/>
    <property type="evidence" value="ECO:0007669"/>
    <property type="project" value="UniProtKB-KW"/>
</dbReference>
<dbReference type="EMBL" id="CP097899">
    <property type="protein sequence ID" value="URN94058.1"/>
    <property type="molecule type" value="Genomic_DNA"/>
</dbReference>
<organism evidence="2 3">
    <name type="scientific">Candidatus Pristimantibacillus lignocellulolyticus</name>
    <dbReference type="NCBI Taxonomy" id="2994561"/>
    <lineage>
        <taxon>Bacteria</taxon>
        <taxon>Bacillati</taxon>
        <taxon>Bacillota</taxon>
        <taxon>Bacilli</taxon>
        <taxon>Bacillales</taxon>
        <taxon>Paenibacillaceae</taxon>
        <taxon>Candidatus Pristimantibacillus</taxon>
    </lineage>
</organism>
<dbReference type="Gene3D" id="3.20.20.150">
    <property type="entry name" value="Divalent-metal-dependent TIM barrel enzymes"/>
    <property type="match status" value="1"/>
</dbReference>
<dbReference type="AlphaFoldDB" id="A0A9J6ZD32"/>
<dbReference type="KEGG" id="plig:NAG76_19885"/>
<protein>
    <submittedName>
        <fullName evidence="2">Sugar phosphate isomerase/epimerase</fullName>
    </submittedName>
</protein>
<dbReference type="InterPro" id="IPR013022">
    <property type="entry name" value="Xyl_isomerase-like_TIM-brl"/>
</dbReference>
<evidence type="ECO:0000313" key="2">
    <source>
        <dbReference type="EMBL" id="URN94058.1"/>
    </source>
</evidence>
<dbReference type="PANTHER" id="PTHR12110:SF53">
    <property type="entry name" value="BLR5974 PROTEIN"/>
    <property type="match status" value="1"/>
</dbReference>
<dbReference type="PANTHER" id="PTHR12110">
    <property type="entry name" value="HYDROXYPYRUVATE ISOMERASE"/>
    <property type="match status" value="1"/>
</dbReference>
<sequence>MKFGISTYSLHNAYASGELSLEGVIEKIAELGAEHVEIVPLGYSLVDQPELIDVIKTTAEKVGLELSSYAISANFSGLDDEAFEDEIFRVKKEVEACAKLGITRMRHDIAKSEDISIGHFLQELPRLVDACRQIADHAATFNITTSIENHGYYVQHSDRVQAIVCEVNRANFRTTVDIGNFLCADEDPVVAVAKNISLASMVHFKDFYIRPSHHLLEEDWFRSSGGKWLRGAILGQGDIDIPAILKLVKKSSYDGYISLEFEGMEECTRGTRLGLQYLKRVWQTI</sequence>
<reference evidence="2" key="1">
    <citation type="submission" date="2022-05" db="EMBL/GenBank/DDBJ databases">
        <title>Novel bacterial taxa in a minimal lignocellulolytic consortium and its capacity to transform plastics disclosed by genome-resolved metagenomics.</title>
        <authorList>
            <person name="Rodriguez C.A.D."/>
            <person name="Diaz-Garcia L."/>
            <person name="Herrera K."/>
            <person name="Tarazona N.A."/>
            <person name="Sproer C."/>
            <person name="Overmann J."/>
            <person name="Jimenez D.J."/>
        </authorList>
    </citation>
    <scope>NUCLEOTIDE SEQUENCE</scope>
    <source>
        <strain evidence="2">MAG5</strain>
    </source>
</reference>
<keyword evidence="2" id="KW-0413">Isomerase</keyword>
<proteinExistence type="predicted"/>
<feature type="domain" description="Xylose isomerase-like TIM barrel" evidence="1">
    <location>
        <begin position="25"/>
        <end position="280"/>
    </location>
</feature>
<accession>A0A9J6ZD32</accession>
<evidence type="ECO:0000259" key="1">
    <source>
        <dbReference type="Pfam" id="PF01261"/>
    </source>
</evidence>
<dbReference type="InterPro" id="IPR036237">
    <property type="entry name" value="Xyl_isomerase-like_sf"/>
</dbReference>
<gene>
    <name evidence="2" type="ORF">NAG76_19885</name>
</gene>
<dbReference type="SUPFAM" id="SSF51658">
    <property type="entry name" value="Xylose isomerase-like"/>
    <property type="match status" value="1"/>
</dbReference>
<dbReference type="InterPro" id="IPR050312">
    <property type="entry name" value="IolE/XylAMocC-like"/>
</dbReference>
<dbReference type="Proteomes" id="UP001056756">
    <property type="component" value="Chromosome"/>
</dbReference>
<name>A0A9J6ZD32_9BACL</name>
<dbReference type="Pfam" id="PF01261">
    <property type="entry name" value="AP_endonuc_2"/>
    <property type="match status" value="1"/>
</dbReference>
<evidence type="ECO:0000313" key="3">
    <source>
        <dbReference type="Proteomes" id="UP001056756"/>
    </source>
</evidence>